<feature type="compositionally biased region" description="Basic and acidic residues" evidence="1">
    <location>
        <begin position="608"/>
        <end position="626"/>
    </location>
</feature>
<feature type="compositionally biased region" description="Basic and acidic residues" evidence="1">
    <location>
        <begin position="208"/>
        <end position="221"/>
    </location>
</feature>
<feature type="region of interest" description="Disordered" evidence="1">
    <location>
        <begin position="191"/>
        <end position="367"/>
    </location>
</feature>
<dbReference type="InterPro" id="IPR017930">
    <property type="entry name" value="Myb_dom"/>
</dbReference>
<dbReference type="PANTHER" id="PTHR45614:SF232">
    <property type="entry name" value="TRANSCRIPTION FACTOR MYB3R-2"/>
    <property type="match status" value="1"/>
</dbReference>
<dbReference type="InterPro" id="IPR009057">
    <property type="entry name" value="Homeodomain-like_sf"/>
</dbReference>
<feature type="region of interest" description="Disordered" evidence="1">
    <location>
        <begin position="608"/>
        <end position="632"/>
    </location>
</feature>
<proteinExistence type="predicted"/>
<name>A0A7S4VQ36_9STRA</name>
<dbReference type="CDD" id="cd00167">
    <property type="entry name" value="SANT"/>
    <property type="match status" value="2"/>
</dbReference>
<dbReference type="CDD" id="cd20404">
    <property type="entry name" value="Tudor_Agenet_AtEML-like"/>
    <property type="match status" value="1"/>
</dbReference>
<dbReference type="Pfam" id="PF13921">
    <property type="entry name" value="Myb_DNA-bind_6"/>
    <property type="match status" value="1"/>
</dbReference>
<feature type="domain" description="Myb-like" evidence="2">
    <location>
        <begin position="357"/>
        <end position="409"/>
    </location>
</feature>
<organism evidence="4">
    <name type="scientific">Ditylum brightwellii</name>
    <dbReference type="NCBI Taxonomy" id="49249"/>
    <lineage>
        <taxon>Eukaryota</taxon>
        <taxon>Sar</taxon>
        <taxon>Stramenopiles</taxon>
        <taxon>Ochrophyta</taxon>
        <taxon>Bacillariophyta</taxon>
        <taxon>Mediophyceae</taxon>
        <taxon>Lithodesmiophycidae</taxon>
        <taxon>Lithodesmiales</taxon>
        <taxon>Lithodesmiaceae</taxon>
        <taxon>Ditylum</taxon>
    </lineage>
</organism>
<feature type="domain" description="Myb-like" evidence="2">
    <location>
        <begin position="410"/>
        <end position="460"/>
    </location>
</feature>
<dbReference type="GO" id="GO:0000978">
    <property type="term" value="F:RNA polymerase II cis-regulatory region sequence-specific DNA binding"/>
    <property type="evidence" value="ECO:0007669"/>
    <property type="project" value="TreeGrafter"/>
</dbReference>
<dbReference type="AlphaFoldDB" id="A0A7S4VQ36"/>
<evidence type="ECO:0000259" key="3">
    <source>
        <dbReference type="PROSITE" id="PS51294"/>
    </source>
</evidence>
<dbReference type="PROSITE" id="PS51294">
    <property type="entry name" value="HTH_MYB"/>
    <property type="match status" value="2"/>
</dbReference>
<dbReference type="SMART" id="SM00717">
    <property type="entry name" value="SANT"/>
    <property type="match status" value="2"/>
</dbReference>
<dbReference type="Gene3D" id="2.30.30.140">
    <property type="match status" value="1"/>
</dbReference>
<protein>
    <recommendedName>
        <fullName evidence="5">Myb-like domain-containing protein</fullName>
    </recommendedName>
</protein>
<feature type="compositionally biased region" description="Basic residues" evidence="1">
    <location>
        <begin position="222"/>
        <end position="231"/>
    </location>
</feature>
<dbReference type="GO" id="GO:0005634">
    <property type="term" value="C:nucleus"/>
    <property type="evidence" value="ECO:0007669"/>
    <property type="project" value="TreeGrafter"/>
</dbReference>
<dbReference type="SUPFAM" id="SSF46689">
    <property type="entry name" value="Homeodomain-like"/>
    <property type="match status" value="1"/>
</dbReference>
<dbReference type="InterPro" id="IPR050560">
    <property type="entry name" value="MYB_TF"/>
</dbReference>
<evidence type="ECO:0000313" key="4">
    <source>
        <dbReference type="EMBL" id="CAE4624420.1"/>
    </source>
</evidence>
<accession>A0A7S4VQ36</accession>
<feature type="region of interest" description="Disordered" evidence="1">
    <location>
        <begin position="1"/>
        <end position="52"/>
    </location>
</feature>
<dbReference type="PROSITE" id="PS50090">
    <property type="entry name" value="MYB_LIKE"/>
    <property type="match status" value="2"/>
</dbReference>
<dbReference type="EMBL" id="HBNS01030501">
    <property type="protein sequence ID" value="CAE4624420.1"/>
    <property type="molecule type" value="Transcribed_RNA"/>
</dbReference>
<evidence type="ECO:0008006" key="5">
    <source>
        <dbReference type="Google" id="ProtNLM"/>
    </source>
</evidence>
<feature type="compositionally biased region" description="Polar residues" evidence="1">
    <location>
        <begin position="243"/>
        <end position="262"/>
    </location>
</feature>
<feature type="region of interest" description="Disordered" evidence="1">
    <location>
        <begin position="145"/>
        <end position="177"/>
    </location>
</feature>
<dbReference type="InterPro" id="IPR001005">
    <property type="entry name" value="SANT/Myb"/>
</dbReference>
<feature type="domain" description="HTH myb-type" evidence="3">
    <location>
        <begin position="355"/>
        <end position="413"/>
    </location>
</feature>
<feature type="compositionally biased region" description="Polar residues" evidence="1">
    <location>
        <begin position="20"/>
        <end position="52"/>
    </location>
</feature>
<evidence type="ECO:0000259" key="2">
    <source>
        <dbReference type="PROSITE" id="PS50090"/>
    </source>
</evidence>
<reference evidence="4" key="1">
    <citation type="submission" date="2021-01" db="EMBL/GenBank/DDBJ databases">
        <authorList>
            <person name="Corre E."/>
            <person name="Pelletier E."/>
            <person name="Niang G."/>
            <person name="Scheremetjew M."/>
            <person name="Finn R."/>
            <person name="Kale V."/>
            <person name="Holt S."/>
            <person name="Cochrane G."/>
            <person name="Meng A."/>
            <person name="Brown T."/>
            <person name="Cohen L."/>
        </authorList>
    </citation>
    <scope>NUCLEOTIDE SEQUENCE</scope>
    <source>
        <strain evidence="4">GSO104</strain>
    </source>
</reference>
<feature type="domain" description="HTH myb-type" evidence="3">
    <location>
        <begin position="414"/>
        <end position="464"/>
    </location>
</feature>
<gene>
    <name evidence="4" type="ORF">DBRI00130_LOCUS23946</name>
</gene>
<dbReference type="GO" id="GO:0000981">
    <property type="term" value="F:DNA-binding transcription factor activity, RNA polymerase II-specific"/>
    <property type="evidence" value="ECO:0007669"/>
    <property type="project" value="TreeGrafter"/>
</dbReference>
<evidence type="ECO:0000256" key="1">
    <source>
        <dbReference type="SAM" id="MobiDB-lite"/>
    </source>
</evidence>
<dbReference type="PANTHER" id="PTHR45614">
    <property type="entry name" value="MYB PROTEIN-RELATED"/>
    <property type="match status" value="1"/>
</dbReference>
<sequence>MSVSHVHPSQGMATTFPVGVTNSGSDRSNAFTMSQHEGSHHMSSAQPPSSHNLPPNDVCAGCKRSGLNLLVCDDCVTSGVDVSGRGNTKQRFCSECMIGKKVRVFWPLDEQWYVGEVQRYDHSTGEHLLTYPDGDTEWVKIGENNTNASAGMGTPPGAQPPQAPPQSQGGGASEHHGNEHHMRLHMEQHDNASEDNGAKCSENARSGSPEKRHYSSPEHPSRPSHHSHPPHPHAESSWPGNAHKSNPAPTNPSKGSPSQQQAAPFGGLSPYPHPHHIGYGGMSPSMPPHMHPPHYAQPYPPHGHPQHQSAHYPPHYGYPHPHHNPHVPPQNVNAPNKRSINPMSPESAKPNAPGGPKRKSGPKTWTKEEDNILLSMVRSMRMPMKWSIVAHSMPDRTGKQCRERYVNHLNPRLKITEWSPAEDATIFHLYNTSGSQWAKMSKMIPGRTDNGIKNRFHNLRRQLEREDDHRLRLSKPDDFPDEIRLDRIRPFPENLKGKSDDLWDMRQGIGVIAAQSVLGGGIARNAGRFGPFRPAEPTGEQCARCGLFAPSAQCGTELCSRTRWCLSCTRVPPHVSGNLLRECLNLRKCQEPQQATVITSWGDLRKEDCQEQRDERSHQDGMKDDAASSTEL</sequence>
<dbReference type="Gene3D" id="1.10.10.60">
    <property type="entry name" value="Homeodomain-like"/>
    <property type="match status" value="2"/>
</dbReference>
<feature type="compositionally biased region" description="Low complexity" evidence="1">
    <location>
        <begin position="306"/>
        <end position="319"/>
    </location>
</feature>
<feature type="compositionally biased region" description="Polar residues" evidence="1">
    <location>
        <begin position="330"/>
        <end position="344"/>
    </location>
</feature>